<protein>
    <submittedName>
        <fullName evidence="4">Sortase (Surface protein transpeptidase)</fullName>
    </submittedName>
</protein>
<keyword evidence="3" id="KW-0812">Transmembrane</keyword>
<evidence type="ECO:0000256" key="3">
    <source>
        <dbReference type="SAM" id="Phobius"/>
    </source>
</evidence>
<feature type="transmembrane region" description="Helical" evidence="3">
    <location>
        <begin position="305"/>
        <end position="324"/>
    </location>
</feature>
<dbReference type="InterPro" id="IPR023365">
    <property type="entry name" value="Sortase_dom-sf"/>
</dbReference>
<dbReference type="Proteomes" id="UP000553888">
    <property type="component" value="Unassembled WGS sequence"/>
</dbReference>
<keyword evidence="5" id="KW-1185">Reference proteome</keyword>
<evidence type="ECO:0000256" key="2">
    <source>
        <dbReference type="SAM" id="MobiDB-lite"/>
    </source>
</evidence>
<keyword evidence="3" id="KW-1133">Transmembrane helix</keyword>
<comment type="caution">
    <text evidence="4">The sequence shown here is derived from an EMBL/GenBank/DDBJ whole genome shotgun (WGS) entry which is preliminary data.</text>
</comment>
<keyword evidence="1" id="KW-0378">Hydrolase</keyword>
<gene>
    <name evidence="4" type="ORF">BJ979_001480</name>
</gene>
<proteinExistence type="predicted"/>
<dbReference type="RefSeq" id="WP_246286719.1">
    <property type="nucleotide sequence ID" value="NZ_JACBZY010000001.1"/>
</dbReference>
<dbReference type="GO" id="GO:0016787">
    <property type="term" value="F:hydrolase activity"/>
    <property type="evidence" value="ECO:0007669"/>
    <property type="project" value="UniProtKB-KW"/>
</dbReference>
<organism evidence="4 5">
    <name type="scientific">Schumannella luteola</name>
    <dbReference type="NCBI Taxonomy" id="472059"/>
    <lineage>
        <taxon>Bacteria</taxon>
        <taxon>Bacillati</taxon>
        <taxon>Actinomycetota</taxon>
        <taxon>Actinomycetes</taxon>
        <taxon>Micrococcales</taxon>
        <taxon>Microbacteriaceae</taxon>
        <taxon>Schumannella</taxon>
    </lineage>
</organism>
<keyword evidence="3" id="KW-0472">Membrane</keyword>
<dbReference type="InterPro" id="IPR005754">
    <property type="entry name" value="Sortase"/>
</dbReference>
<accession>A0A852YC42</accession>
<dbReference type="EMBL" id="JACBZY010000001">
    <property type="protein sequence ID" value="NYG98854.1"/>
    <property type="molecule type" value="Genomic_DNA"/>
</dbReference>
<feature type="transmembrane region" description="Helical" evidence="3">
    <location>
        <begin position="60"/>
        <end position="81"/>
    </location>
</feature>
<feature type="region of interest" description="Disordered" evidence="2">
    <location>
        <begin position="1"/>
        <end position="20"/>
    </location>
</feature>
<evidence type="ECO:0000256" key="1">
    <source>
        <dbReference type="ARBA" id="ARBA00022801"/>
    </source>
</evidence>
<dbReference type="Gene3D" id="2.40.260.10">
    <property type="entry name" value="Sortase"/>
    <property type="match status" value="1"/>
</dbReference>
<dbReference type="Pfam" id="PF04203">
    <property type="entry name" value="Sortase"/>
    <property type="match status" value="1"/>
</dbReference>
<feature type="compositionally biased region" description="Low complexity" evidence="2">
    <location>
        <begin position="1"/>
        <end position="18"/>
    </location>
</feature>
<dbReference type="SUPFAM" id="SSF63817">
    <property type="entry name" value="Sortase"/>
    <property type="match status" value="1"/>
</dbReference>
<name>A0A852YC42_9MICO</name>
<evidence type="ECO:0000313" key="5">
    <source>
        <dbReference type="Proteomes" id="UP000553888"/>
    </source>
</evidence>
<reference evidence="4 5" key="1">
    <citation type="submission" date="2020-07" db="EMBL/GenBank/DDBJ databases">
        <title>Sequencing the genomes of 1000 actinobacteria strains.</title>
        <authorList>
            <person name="Klenk H.-P."/>
        </authorList>
    </citation>
    <scope>NUCLEOTIDE SEQUENCE [LARGE SCALE GENOMIC DNA]</scope>
    <source>
        <strain evidence="4 5">DSM 23141</strain>
    </source>
</reference>
<sequence length="331" mass="34703">MSVIEAPAPASPAGGVPVEAPPAQPGYTAYPPVPRPPRRVPKPPVLLAPLSPAQAVSRSVIITAVLLLFAFLLQVVVLSQLQHLESQQRLRDAFRAQLAAGTAPVSEADYTGKMLRSTSPVGILSIPQIGVNEVLVEGTDSDTLKTGAGHRRDTPLPGQPGVSVLIGRAAAYGGPFSHIQELAPGDRFTVRTGQGSSTFEVIGVRYAGDPTPAALARGGSRLVLQSARGPAFAPNGVVYVDARLVSPVMDAGARWTTTGALPPEERALQADTREVWSLVFALQFLLAAHLGAVWARRRVGSRKTWLVGAPVVALAVLLAADRIVPLLPNVL</sequence>
<evidence type="ECO:0000313" key="4">
    <source>
        <dbReference type="EMBL" id="NYG98854.1"/>
    </source>
</evidence>
<dbReference type="AlphaFoldDB" id="A0A852YC42"/>